<dbReference type="KEGG" id="meme:HYG87_05415"/>
<keyword evidence="1" id="KW-0472">Membrane</keyword>
<evidence type="ECO:0000256" key="1">
    <source>
        <dbReference type="SAM" id="Phobius"/>
    </source>
</evidence>
<protein>
    <submittedName>
        <fullName evidence="2">Metal-dependent hydrolase</fullName>
    </submittedName>
</protein>
<reference evidence="2" key="1">
    <citation type="submission" date="2020-07" db="EMBL/GenBank/DDBJ databases">
        <title>Methanobacterium. sp. MethCan genome.</title>
        <authorList>
            <person name="Postec A."/>
            <person name="Quemeneur M."/>
        </authorList>
    </citation>
    <scope>NUCLEOTIDE SEQUENCE</scope>
    <source>
        <strain evidence="2">MethCAN</strain>
    </source>
</reference>
<dbReference type="GeneID" id="64820182"/>
<feature type="transmembrane region" description="Helical" evidence="1">
    <location>
        <begin position="91"/>
        <end position="112"/>
    </location>
</feature>
<keyword evidence="1" id="KW-0812">Transmembrane</keyword>
<sequence>MPSYKKHAIFALIFTLPFFFNIFSLALAVIGASLPDFDHDLKKKNISILFITGFLLTVITYLLALPYTIGIILMDMALIFYLSRHRGFTHSLMGIIILSLFLTILVISTYFFMSTWGLDKEVIFALIVLFLGVLAVNKRIIIPFLFISLLGIFLIPLPAYNFLNLYNVFGPIFLGFLSHSILDMFNPSGVEFLRPFVANKFKKPLGLFFIVVWILLSFYSLSRLF</sequence>
<proteinExistence type="predicted"/>
<dbReference type="InterPro" id="IPR007404">
    <property type="entry name" value="YdjM-like"/>
</dbReference>
<keyword evidence="2" id="KW-0378">Hydrolase</keyword>
<dbReference type="EMBL" id="CP058560">
    <property type="protein sequence ID" value="QUH23244.1"/>
    <property type="molecule type" value="Genomic_DNA"/>
</dbReference>
<dbReference type="AlphaFoldDB" id="A0A8T8K460"/>
<feature type="transmembrane region" description="Helical" evidence="1">
    <location>
        <begin position="46"/>
        <end position="79"/>
    </location>
</feature>
<evidence type="ECO:0000313" key="3">
    <source>
        <dbReference type="Proteomes" id="UP000681041"/>
    </source>
</evidence>
<evidence type="ECO:0000313" key="2">
    <source>
        <dbReference type="EMBL" id="QUH23244.1"/>
    </source>
</evidence>
<feature type="transmembrane region" description="Helical" evidence="1">
    <location>
        <begin position="205"/>
        <end position="222"/>
    </location>
</feature>
<dbReference type="RefSeq" id="WP_211532200.1">
    <property type="nucleotide sequence ID" value="NZ_CP058560.1"/>
</dbReference>
<accession>A0A8T8K460</accession>
<feature type="transmembrane region" description="Helical" evidence="1">
    <location>
        <begin position="118"/>
        <end position="136"/>
    </location>
</feature>
<feature type="transmembrane region" description="Helical" evidence="1">
    <location>
        <begin position="141"/>
        <end position="159"/>
    </location>
</feature>
<dbReference type="Proteomes" id="UP000681041">
    <property type="component" value="Chromosome"/>
</dbReference>
<keyword evidence="1" id="KW-1133">Transmembrane helix</keyword>
<dbReference type="GO" id="GO:0016787">
    <property type="term" value="F:hydrolase activity"/>
    <property type="evidence" value="ECO:0007669"/>
    <property type="project" value="UniProtKB-KW"/>
</dbReference>
<dbReference type="Pfam" id="PF04307">
    <property type="entry name" value="YdjM"/>
    <property type="match status" value="1"/>
</dbReference>
<dbReference type="OrthoDB" id="118042at2157"/>
<feature type="transmembrane region" description="Helical" evidence="1">
    <location>
        <begin position="9"/>
        <end position="34"/>
    </location>
</feature>
<gene>
    <name evidence="2" type="ORF">HYG87_05415</name>
</gene>
<keyword evidence="3" id="KW-1185">Reference proteome</keyword>
<organism evidence="2 3">
    <name type="scientific">Methanobacterium alkalithermotolerans</name>
    <dbReference type="NCBI Taxonomy" id="2731220"/>
    <lineage>
        <taxon>Archaea</taxon>
        <taxon>Methanobacteriati</taxon>
        <taxon>Methanobacteriota</taxon>
        <taxon>Methanomada group</taxon>
        <taxon>Methanobacteria</taxon>
        <taxon>Methanobacteriales</taxon>
        <taxon>Methanobacteriaceae</taxon>
        <taxon>Methanobacterium</taxon>
    </lineage>
</organism>
<name>A0A8T8K460_9EURY</name>